<reference evidence="1 2" key="1">
    <citation type="submission" date="2017-09" db="EMBL/GenBank/DDBJ databases">
        <title>WGS assembly of Aquilegia coerulea Goldsmith.</title>
        <authorList>
            <person name="Hodges S."/>
            <person name="Kramer E."/>
            <person name="Nordborg M."/>
            <person name="Tomkins J."/>
            <person name="Borevitz J."/>
            <person name="Derieg N."/>
            <person name="Yan J."/>
            <person name="Mihaltcheva S."/>
            <person name="Hayes R.D."/>
            <person name="Rokhsar D."/>
        </authorList>
    </citation>
    <scope>NUCLEOTIDE SEQUENCE [LARGE SCALE GENOMIC DNA]</scope>
    <source>
        <strain evidence="2">cv. Goldsmith</strain>
    </source>
</reference>
<organism evidence="1 2">
    <name type="scientific">Aquilegia coerulea</name>
    <name type="common">Rocky mountain columbine</name>
    <dbReference type="NCBI Taxonomy" id="218851"/>
    <lineage>
        <taxon>Eukaryota</taxon>
        <taxon>Viridiplantae</taxon>
        <taxon>Streptophyta</taxon>
        <taxon>Embryophyta</taxon>
        <taxon>Tracheophyta</taxon>
        <taxon>Spermatophyta</taxon>
        <taxon>Magnoliopsida</taxon>
        <taxon>Ranunculales</taxon>
        <taxon>Ranunculaceae</taxon>
        <taxon>Thalictroideae</taxon>
        <taxon>Aquilegia</taxon>
    </lineage>
</organism>
<evidence type="ECO:0000313" key="2">
    <source>
        <dbReference type="Proteomes" id="UP000230069"/>
    </source>
</evidence>
<gene>
    <name evidence="1" type="ORF">AQUCO_04000080v1</name>
</gene>
<name>A0A2G5CRF8_AQUCA</name>
<dbReference type="Proteomes" id="UP000230069">
    <property type="component" value="Unassembled WGS sequence"/>
</dbReference>
<sequence length="144" mass="16210">MRLLQLGLLLALTSGFLAILIYITGVTNLYGKVNLSDEDLNALLSLRSDFQKCVRINGLGLQALSGADYCQIKIQFPSDTIPKWKDPKSGQLEGLLYDFNLCEAVATWEQVRNSTTILTREFIDALPNGWEEYAWRRINKGVLL</sequence>
<protein>
    <submittedName>
        <fullName evidence="1">Uncharacterized protein</fullName>
    </submittedName>
</protein>
<proteinExistence type="predicted"/>
<dbReference type="STRING" id="218851.A0A2G5CRF8"/>
<dbReference type="AlphaFoldDB" id="A0A2G5CRF8"/>
<keyword evidence="2" id="KW-1185">Reference proteome</keyword>
<dbReference type="InParanoid" id="A0A2G5CRF8"/>
<dbReference type="EMBL" id="KZ305057">
    <property type="protein sequence ID" value="PIA33770.1"/>
    <property type="molecule type" value="Genomic_DNA"/>
</dbReference>
<dbReference type="PANTHER" id="PTHR47379:SF3">
    <property type="entry name" value="SIALYLTRANSFERASE-LIKE PROTEIN 2"/>
    <property type="match status" value="1"/>
</dbReference>
<accession>A0A2G5CRF8</accession>
<dbReference type="PANTHER" id="PTHR47379">
    <property type="entry name" value="SIALYLTRANSFERASE-LIKE PROTEIN 2"/>
    <property type="match status" value="1"/>
</dbReference>
<dbReference type="OrthoDB" id="10264956at2759"/>
<evidence type="ECO:0000313" key="1">
    <source>
        <dbReference type="EMBL" id="PIA33770.1"/>
    </source>
</evidence>